<feature type="transmembrane region" description="Helical" evidence="1">
    <location>
        <begin position="48"/>
        <end position="66"/>
    </location>
</feature>
<keyword evidence="1" id="KW-1133">Transmembrane helix</keyword>
<dbReference type="Proteomes" id="UP000886805">
    <property type="component" value="Unassembled WGS sequence"/>
</dbReference>
<feature type="transmembrane region" description="Helical" evidence="1">
    <location>
        <begin position="125"/>
        <end position="141"/>
    </location>
</feature>
<feature type="transmembrane region" description="Helical" evidence="1">
    <location>
        <begin position="101"/>
        <end position="118"/>
    </location>
</feature>
<dbReference type="EMBL" id="DXEQ01000299">
    <property type="protein sequence ID" value="HIX73322.1"/>
    <property type="molecule type" value="Genomic_DNA"/>
</dbReference>
<evidence type="ECO:0000313" key="2">
    <source>
        <dbReference type="EMBL" id="HIX73322.1"/>
    </source>
</evidence>
<comment type="caution">
    <text evidence="2">The sequence shown here is derived from an EMBL/GenBank/DDBJ whole genome shotgun (WGS) entry which is preliminary data.</text>
</comment>
<organism evidence="2 3">
    <name type="scientific">Candidatus Anaerobutyricum stercoripullorum</name>
    <dbReference type="NCBI Taxonomy" id="2838456"/>
    <lineage>
        <taxon>Bacteria</taxon>
        <taxon>Bacillati</taxon>
        <taxon>Bacillota</taxon>
        <taxon>Clostridia</taxon>
        <taxon>Lachnospirales</taxon>
        <taxon>Lachnospiraceae</taxon>
        <taxon>Anaerobutyricum</taxon>
    </lineage>
</organism>
<protein>
    <submittedName>
        <fullName evidence="2">TMEM198/TM7SF3 family protein</fullName>
    </submittedName>
</protein>
<sequence>MFSDFITFITDLPSQLTETGTFLPDSFEGGAAHLDTISHYISEIDTTYKIIATVISLIIALLGCFFGYKLSKLFMSLTGLLIGGIVGGMIGSQFFDGSSGIIAVCALVGAAILSILAYRIYQAGIFLLCFGLSFMAAASILPFTGDIQFFLSVVAGFIVGSLALKFIRPVIIITSAIVCGSSAAGCLTVLGQYMDMELLTAYPLLLTVIVIALGALVQFLTTSGGKH</sequence>
<accession>A0A9D1X5N8</accession>
<dbReference type="AlphaFoldDB" id="A0A9D1X5N8"/>
<feature type="transmembrane region" description="Helical" evidence="1">
    <location>
        <begin position="200"/>
        <end position="221"/>
    </location>
</feature>
<evidence type="ECO:0000313" key="3">
    <source>
        <dbReference type="Proteomes" id="UP000886805"/>
    </source>
</evidence>
<keyword evidence="1" id="KW-0472">Membrane</keyword>
<feature type="transmembrane region" description="Helical" evidence="1">
    <location>
        <begin position="171"/>
        <end position="194"/>
    </location>
</feature>
<evidence type="ECO:0000256" key="1">
    <source>
        <dbReference type="SAM" id="Phobius"/>
    </source>
</evidence>
<proteinExistence type="predicted"/>
<reference evidence="2" key="1">
    <citation type="journal article" date="2021" name="PeerJ">
        <title>Extensive microbial diversity within the chicken gut microbiome revealed by metagenomics and culture.</title>
        <authorList>
            <person name="Gilroy R."/>
            <person name="Ravi A."/>
            <person name="Getino M."/>
            <person name="Pursley I."/>
            <person name="Horton D.L."/>
            <person name="Alikhan N.F."/>
            <person name="Baker D."/>
            <person name="Gharbi K."/>
            <person name="Hall N."/>
            <person name="Watson M."/>
            <person name="Adriaenssens E.M."/>
            <person name="Foster-Nyarko E."/>
            <person name="Jarju S."/>
            <person name="Secka A."/>
            <person name="Antonio M."/>
            <person name="Oren A."/>
            <person name="Chaudhuri R.R."/>
            <person name="La Ragione R."/>
            <person name="Hildebrand F."/>
            <person name="Pallen M.J."/>
        </authorList>
    </citation>
    <scope>NUCLEOTIDE SEQUENCE</scope>
    <source>
        <strain evidence="2">ChiSxjej3B15-1167</strain>
    </source>
</reference>
<keyword evidence="1" id="KW-0812">Transmembrane</keyword>
<feature type="transmembrane region" description="Helical" evidence="1">
    <location>
        <begin position="73"/>
        <end position="95"/>
    </location>
</feature>
<gene>
    <name evidence="2" type="ORF">H9849_09905</name>
</gene>
<feature type="transmembrane region" description="Helical" evidence="1">
    <location>
        <begin position="147"/>
        <end position="164"/>
    </location>
</feature>
<reference evidence="2" key="2">
    <citation type="submission" date="2021-04" db="EMBL/GenBank/DDBJ databases">
        <authorList>
            <person name="Gilroy R."/>
        </authorList>
    </citation>
    <scope>NUCLEOTIDE SEQUENCE</scope>
    <source>
        <strain evidence="2">ChiSxjej3B15-1167</strain>
    </source>
</reference>
<name>A0A9D1X5N8_9FIRM</name>